<keyword evidence="3" id="KW-1185">Reference proteome</keyword>
<dbReference type="Proteomes" id="UP000195402">
    <property type="component" value="Unassembled WGS sequence"/>
</dbReference>
<dbReference type="Pfam" id="PF14223">
    <property type="entry name" value="Retrotran_gag_2"/>
    <property type="match status" value="1"/>
</dbReference>
<dbReference type="InParanoid" id="A0A200Q6P4"/>
<dbReference type="OrthoDB" id="1845088at2759"/>
<evidence type="ECO:0000313" key="2">
    <source>
        <dbReference type="EMBL" id="OVA06143.1"/>
    </source>
</evidence>
<dbReference type="AlphaFoldDB" id="A0A200Q6P4"/>
<accession>A0A200Q6P4</accession>
<protein>
    <recommendedName>
        <fullName evidence="4">Retrotransposon Copia-like N-terminal domain-containing protein</fullName>
    </recommendedName>
</protein>
<dbReference type="EMBL" id="MVGT01002943">
    <property type="protein sequence ID" value="OVA06143.1"/>
    <property type="molecule type" value="Genomic_DNA"/>
</dbReference>
<gene>
    <name evidence="2" type="ORF">BVC80_1635g17</name>
</gene>
<feature type="compositionally biased region" description="Low complexity" evidence="1">
    <location>
        <begin position="263"/>
        <end position="286"/>
    </location>
</feature>
<dbReference type="STRING" id="56857.A0A200Q6P4"/>
<dbReference type="OMA" id="HETHFLY"/>
<sequence>MDSSSSSSTAPAHSTSSSLSSSSSSLPSLPAASHITTVKLDRDNFLLWKSQIVPILKSQRIYKYLDDSYVVPPPHITDSQTNSLIPNPAYEDWECLDQTLLTWINSSLTDPIKAECVNKPSSRDVWRYLEQTYATLNPARLLQLKTSLSRIQKGNLSISEYVLKIKEIADSLASVLEPVSDLELVSTTLRGLGPDYAPFYAAITTWPTLPSFSELHALLLHHETHFLYLQSLQNPVSDLTNSSAFYSGSSSSSRGQFSHRGKNSFNSGRRFQGSGRGRGSSSYYSHNGSRNFNNNYNTSGGRGSSYSGSSSILGASPTTQPVTCQLCGKRGHTVHTCHQRLDLHLSLLEVKV</sequence>
<reference evidence="2 3" key="1">
    <citation type="journal article" date="2017" name="Mol. Plant">
        <title>The Genome of Medicinal Plant Macleaya cordata Provides New Insights into Benzylisoquinoline Alkaloids Metabolism.</title>
        <authorList>
            <person name="Liu X."/>
            <person name="Liu Y."/>
            <person name="Huang P."/>
            <person name="Ma Y."/>
            <person name="Qing Z."/>
            <person name="Tang Q."/>
            <person name="Cao H."/>
            <person name="Cheng P."/>
            <person name="Zheng Y."/>
            <person name="Yuan Z."/>
            <person name="Zhou Y."/>
            <person name="Liu J."/>
            <person name="Tang Z."/>
            <person name="Zhuo Y."/>
            <person name="Zhang Y."/>
            <person name="Yu L."/>
            <person name="Huang J."/>
            <person name="Yang P."/>
            <person name="Peng Q."/>
            <person name="Zhang J."/>
            <person name="Jiang W."/>
            <person name="Zhang Z."/>
            <person name="Lin K."/>
            <person name="Ro D.K."/>
            <person name="Chen X."/>
            <person name="Xiong X."/>
            <person name="Shang Y."/>
            <person name="Huang S."/>
            <person name="Zeng J."/>
        </authorList>
    </citation>
    <scope>NUCLEOTIDE SEQUENCE [LARGE SCALE GENOMIC DNA]</scope>
    <source>
        <strain evidence="3">cv. BLH2017</strain>
        <tissue evidence="2">Root</tissue>
    </source>
</reference>
<evidence type="ECO:0000313" key="3">
    <source>
        <dbReference type="Proteomes" id="UP000195402"/>
    </source>
</evidence>
<organism evidence="2 3">
    <name type="scientific">Macleaya cordata</name>
    <name type="common">Five-seeded plume-poppy</name>
    <name type="synonym">Bocconia cordata</name>
    <dbReference type="NCBI Taxonomy" id="56857"/>
    <lineage>
        <taxon>Eukaryota</taxon>
        <taxon>Viridiplantae</taxon>
        <taxon>Streptophyta</taxon>
        <taxon>Embryophyta</taxon>
        <taxon>Tracheophyta</taxon>
        <taxon>Spermatophyta</taxon>
        <taxon>Magnoliopsida</taxon>
        <taxon>Ranunculales</taxon>
        <taxon>Papaveraceae</taxon>
        <taxon>Papaveroideae</taxon>
        <taxon>Macleaya</taxon>
    </lineage>
</organism>
<dbReference type="PANTHER" id="PTHR47481:SF31">
    <property type="entry name" value="OS01G0873500 PROTEIN"/>
    <property type="match status" value="1"/>
</dbReference>
<dbReference type="PANTHER" id="PTHR47481">
    <property type="match status" value="1"/>
</dbReference>
<name>A0A200Q6P4_MACCD</name>
<evidence type="ECO:0000256" key="1">
    <source>
        <dbReference type="SAM" id="MobiDB-lite"/>
    </source>
</evidence>
<proteinExistence type="predicted"/>
<feature type="region of interest" description="Disordered" evidence="1">
    <location>
        <begin position="248"/>
        <end position="286"/>
    </location>
</feature>
<evidence type="ECO:0008006" key="4">
    <source>
        <dbReference type="Google" id="ProtNLM"/>
    </source>
</evidence>
<comment type="caution">
    <text evidence="2">The sequence shown here is derived from an EMBL/GenBank/DDBJ whole genome shotgun (WGS) entry which is preliminary data.</text>
</comment>
<feature type="region of interest" description="Disordered" evidence="1">
    <location>
        <begin position="1"/>
        <end position="26"/>
    </location>
</feature>